<dbReference type="Gene3D" id="1.10.390.10">
    <property type="entry name" value="Neutral Protease Domain 2"/>
    <property type="match status" value="1"/>
</dbReference>
<dbReference type="InterPro" id="IPR045357">
    <property type="entry name" value="Aminopeptidase_N-like_N"/>
</dbReference>
<dbReference type="CDD" id="cd09603">
    <property type="entry name" value="M1_APN_like"/>
    <property type="match status" value="1"/>
</dbReference>
<keyword evidence="4" id="KW-1185">Reference proteome</keyword>
<dbReference type="GO" id="GO:0042277">
    <property type="term" value="F:peptide binding"/>
    <property type="evidence" value="ECO:0007669"/>
    <property type="project" value="TreeGrafter"/>
</dbReference>
<evidence type="ECO:0000313" key="4">
    <source>
        <dbReference type="Proteomes" id="UP001152447"/>
    </source>
</evidence>
<dbReference type="InterPro" id="IPR027268">
    <property type="entry name" value="Peptidase_M4/M1_CTD_sf"/>
</dbReference>
<organism evidence="3 4">
    <name type="scientific">Pseudoalteromonas haloplanktis</name>
    <name type="common">Alteromonas haloplanktis</name>
    <dbReference type="NCBI Taxonomy" id="228"/>
    <lineage>
        <taxon>Bacteria</taxon>
        <taxon>Pseudomonadati</taxon>
        <taxon>Pseudomonadota</taxon>
        <taxon>Gammaproteobacteria</taxon>
        <taxon>Alteromonadales</taxon>
        <taxon>Pseudoalteromonadaceae</taxon>
        <taxon>Pseudoalteromonas</taxon>
    </lineage>
</organism>
<dbReference type="AlphaFoldDB" id="A0A9W4VU82"/>
<dbReference type="GO" id="GO:0043171">
    <property type="term" value="P:peptide catabolic process"/>
    <property type="evidence" value="ECO:0007669"/>
    <property type="project" value="TreeGrafter"/>
</dbReference>
<dbReference type="InterPro" id="IPR042097">
    <property type="entry name" value="Aminopeptidase_N-like_N_sf"/>
</dbReference>
<dbReference type="GO" id="GO:0005737">
    <property type="term" value="C:cytoplasm"/>
    <property type="evidence" value="ECO:0007669"/>
    <property type="project" value="TreeGrafter"/>
</dbReference>
<dbReference type="GO" id="GO:0005615">
    <property type="term" value="C:extracellular space"/>
    <property type="evidence" value="ECO:0007669"/>
    <property type="project" value="TreeGrafter"/>
</dbReference>
<dbReference type="InterPro" id="IPR050344">
    <property type="entry name" value="Peptidase_M1_aminopeptidases"/>
</dbReference>
<accession>A0A9W4VU82</accession>
<feature type="domain" description="Aminopeptidase N-like N-terminal" evidence="2">
    <location>
        <begin position="53"/>
        <end position="220"/>
    </location>
</feature>
<dbReference type="PANTHER" id="PTHR11533:SF174">
    <property type="entry name" value="PUROMYCIN-SENSITIVE AMINOPEPTIDASE-RELATED"/>
    <property type="match status" value="1"/>
</dbReference>
<dbReference type="Pfam" id="PF17900">
    <property type="entry name" value="Peptidase_M1_N"/>
    <property type="match status" value="1"/>
</dbReference>
<dbReference type="GO" id="GO:0070006">
    <property type="term" value="F:metalloaminopeptidase activity"/>
    <property type="evidence" value="ECO:0007669"/>
    <property type="project" value="TreeGrafter"/>
</dbReference>
<dbReference type="SUPFAM" id="SSF55486">
    <property type="entry name" value="Metalloproteases ('zincins'), catalytic domain"/>
    <property type="match status" value="1"/>
</dbReference>
<dbReference type="Proteomes" id="UP001152447">
    <property type="component" value="Unassembled WGS sequence"/>
</dbReference>
<reference evidence="3" key="1">
    <citation type="submission" date="2022-07" db="EMBL/GenBank/DDBJ databases">
        <authorList>
            <person name="Criscuolo A."/>
        </authorList>
    </citation>
    <scope>NUCLEOTIDE SEQUENCE</scope>
    <source>
        <strain evidence="3">CIP103197</strain>
    </source>
</reference>
<dbReference type="InterPro" id="IPR014782">
    <property type="entry name" value="Peptidase_M1_dom"/>
</dbReference>
<name>A0A9W4VU82_PSEHA</name>
<evidence type="ECO:0000259" key="2">
    <source>
        <dbReference type="Pfam" id="PF17900"/>
    </source>
</evidence>
<gene>
    <name evidence="3" type="ORF">PSEHALCIP103_02885</name>
</gene>
<comment type="caution">
    <text evidence="3">The sequence shown here is derived from an EMBL/GenBank/DDBJ whole genome shotgun (WGS) entry which is preliminary data.</text>
</comment>
<dbReference type="SUPFAM" id="SSF63737">
    <property type="entry name" value="Leukotriene A4 hydrolase N-terminal domain"/>
    <property type="match status" value="1"/>
</dbReference>
<evidence type="ECO:0000313" key="3">
    <source>
        <dbReference type="EMBL" id="CAH9063299.1"/>
    </source>
</evidence>
<dbReference type="Gene3D" id="2.60.40.1730">
    <property type="entry name" value="tricorn interacting facor f3 domain"/>
    <property type="match status" value="1"/>
</dbReference>
<sequence length="562" mass="64071">MLFLHHAIRCYLVVTLIYILSACTSKPAKLDPLVDNTGQPLSNVAQSTDVIFYDLKLAVFPEEKQIAGTGKTVFRVVKETQQIELKLDSRFSINTVTVADKKAEFIHSRGVITIDLYEKKYPGEVVEVAINYSGKPHIALNPPWSGGFVFSETNDGKPWIATAVQGEGCDLFWPCKDHFSDKADSIRIRVTVPTGLYVASNGVLKNVTVLQNKTTEFDWFLSEPASDYNIALNIGPFERIQQQYTSINGTDIPVEFWVLPENRQKASNLLTNDVYQQMAFFESVLGPYPWGQQKLGFVETPHLGMEHQTINAYGKGYTRDPSGYDWLIQHELAHEWFGNLMTHEQLNDAWLHEGFGFYMQPTYSLYTFGEAAYNHAMYKAYLGIKNCQPIVKEGELSSKEAFNSDIYGKGGWTLHTLRWLIGDELFWQATRELIYGSSDTQSLSYPIQSRYRNTQQFIDIVNRITKKDYNWLFDVYLKQAALPTLTMERQNNVVNLYWSKSEKDATPFKMPVPISINGQLQVYTPIEGVITIKAKPVDHIIVDPQMKVLRQLPITSQCQQDE</sequence>
<dbReference type="Pfam" id="PF01433">
    <property type="entry name" value="Peptidase_M1"/>
    <property type="match status" value="1"/>
</dbReference>
<dbReference type="GO" id="GO:0008270">
    <property type="term" value="F:zinc ion binding"/>
    <property type="evidence" value="ECO:0007669"/>
    <property type="project" value="InterPro"/>
</dbReference>
<protein>
    <submittedName>
        <fullName evidence="3">Uncharacterized protein</fullName>
    </submittedName>
</protein>
<dbReference type="EMBL" id="CAMAPB010000047">
    <property type="protein sequence ID" value="CAH9063299.1"/>
    <property type="molecule type" value="Genomic_DNA"/>
</dbReference>
<dbReference type="GO" id="GO:0016020">
    <property type="term" value="C:membrane"/>
    <property type="evidence" value="ECO:0007669"/>
    <property type="project" value="TreeGrafter"/>
</dbReference>
<feature type="domain" description="Peptidase M1 membrane alanine aminopeptidase" evidence="1">
    <location>
        <begin position="327"/>
        <end position="433"/>
    </location>
</feature>
<evidence type="ECO:0000259" key="1">
    <source>
        <dbReference type="Pfam" id="PF01433"/>
    </source>
</evidence>
<dbReference type="PANTHER" id="PTHR11533">
    <property type="entry name" value="PROTEASE M1 ZINC METALLOPROTEASE"/>
    <property type="match status" value="1"/>
</dbReference>
<proteinExistence type="predicted"/>